<evidence type="ECO:0000313" key="2">
    <source>
        <dbReference type="Proteomes" id="UP001199363"/>
    </source>
</evidence>
<dbReference type="AlphaFoldDB" id="A0AAW4V3K9"/>
<dbReference type="EMBL" id="JAJCQG010000078">
    <property type="protein sequence ID" value="MCB7283018.1"/>
    <property type="molecule type" value="Genomic_DNA"/>
</dbReference>
<proteinExistence type="predicted"/>
<dbReference type="Proteomes" id="UP001199363">
    <property type="component" value="Unassembled WGS sequence"/>
</dbReference>
<accession>A0AAW4V3K9</accession>
<reference evidence="1" key="1">
    <citation type="submission" date="2021-10" db="EMBL/GenBank/DDBJ databases">
        <title>Collection of gut derived symbiotic bacterial strains cultured from healthy donors.</title>
        <authorList>
            <person name="Lin H."/>
            <person name="Littmann E."/>
            <person name="Kohout C."/>
            <person name="Pamer E.G."/>
        </authorList>
    </citation>
    <scope>NUCLEOTIDE SEQUENCE</scope>
    <source>
        <strain evidence="1">DFI.1.167</strain>
    </source>
</reference>
<dbReference type="RefSeq" id="WP_217316062.1">
    <property type="nucleotide sequence ID" value="NZ_JAHOOU010000077.1"/>
</dbReference>
<comment type="caution">
    <text evidence="1">The sequence shown here is derived from an EMBL/GenBank/DDBJ whole genome shotgun (WGS) entry which is preliminary data.</text>
</comment>
<gene>
    <name evidence="1" type="ORF">LI282_18520</name>
</gene>
<name>A0AAW4V3K9_PHOVU</name>
<organism evidence="1 2">
    <name type="scientific">Phocaeicola vulgatus</name>
    <name type="common">Bacteroides vulgatus</name>
    <dbReference type="NCBI Taxonomy" id="821"/>
    <lineage>
        <taxon>Bacteria</taxon>
        <taxon>Pseudomonadati</taxon>
        <taxon>Bacteroidota</taxon>
        <taxon>Bacteroidia</taxon>
        <taxon>Bacteroidales</taxon>
        <taxon>Bacteroidaceae</taxon>
        <taxon>Phocaeicola</taxon>
    </lineage>
</organism>
<protein>
    <submittedName>
        <fullName evidence="1">Uncharacterized protein</fullName>
    </submittedName>
</protein>
<sequence length="191" mass="22282">MTVMSGRNENRPKSTAEDRAKYKKAWAEMMVTIWREKIMRLHVVDTVLLHNDITENVTMGSSELTVIQHKFMEYGIYQDCGTGRGYEIDGQLYNDGHRGHNKGDLKFLNPDLRGKNYVHRQKSGKITSGEPRKPREWFSRAYFASVMVLKEQMAYMYGEEFCGLLAEKIEEANHKRSTSLRSHLWGHHKKK</sequence>
<evidence type="ECO:0000313" key="1">
    <source>
        <dbReference type="EMBL" id="MCB7283018.1"/>
    </source>
</evidence>